<dbReference type="Pfam" id="PF13649">
    <property type="entry name" value="Methyltransf_25"/>
    <property type="match status" value="1"/>
</dbReference>
<dbReference type="SUPFAM" id="SSF53335">
    <property type="entry name" value="S-adenosyl-L-methionine-dependent methyltransferases"/>
    <property type="match status" value="1"/>
</dbReference>
<dbReference type="GO" id="GO:0032259">
    <property type="term" value="P:methylation"/>
    <property type="evidence" value="ECO:0007669"/>
    <property type="project" value="UniProtKB-KW"/>
</dbReference>
<dbReference type="RefSeq" id="WP_191204114.1">
    <property type="nucleotide sequence ID" value="NZ_JACXZA010000003.1"/>
</dbReference>
<keyword evidence="2" id="KW-0808">Transferase</keyword>
<organism evidence="2 3">
    <name type="scientific">Paenibacillus terricola</name>
    <dbReference type="NCBI Taxonomy" id="2763503"/>
    <lineage>
        <taxon>Bacteria</taxon>
        <taxon>Bacillati</taxon>
        <taxon>Bacillota</taxon>
        <taxon>Bacilli</taxon>
        <taxon>Bacillales</taxon>
        <taxon>Paenibacillaceae</taxon>
        <taxon>Paenibacillus</taxon>
    </lineage>
</organism>
<dbReference type="CDD" id="cd02440">
    <property type="entry name" value="AdoMet_MTases"/>
    <property type="match status" value="1"/>
</dbReference>
<evidence type="ECO:0000313" key="2">
    <source>
        <dbReference type="EMBL" id="MBD3919836.1"/>
    </source>
</evidence>
<evidence type="ECO:0000259" key="1">
    <source>
        <dbReference type="Pfam" id="PF13649"/>
    </source>
</evidence>
<dbReference type="GO" id="GO:0008168">
    <property type="term" value="F:methyltransferase activity"/>
    <property type="evidence" value="ECO:0007669"/>
    <property type="project" value="UniProtKB-KW"/>
</dbReference>
<reference evidence="2 3" key="1">
    <citation type="submission" date="2020-09" db="EMBL/GenBank/DDBJ databases">
        <title>Paenibacillus sp. strain PR3 16S rRNA gene Genome sequencing and assembly.</title>
        <authorList>
            <person name="Kim J."/>
        </authorList>
    </citation>
    <scope>NUCLEOTIDE SEQUENCE [LARGE SCALE GENOMIC DNA]</scope>
    <source>
        <strain evidence="2 3">PR3</strain>
    </source>
</reference>
<evidence type="ECO:0000313" key="3">
    <source>
        <dbReference type="Proteomes" id="UP000609346"/>
    </source>
</evidence>
<feature type="domain" description="Methyltransferase" evidence="1">
    <location>
        <begin position="63"/>
        <end position="151"/>
    </location>
</feature>
<protein>
    <submittedName>
        <fullName evidence="2">Class I SAM-dependent methyltransferase</fullName>
    </submittedName>
</protein>
<dbReference type="Proteomes" id="UP000609346">
    <property type="component" value="Unassembled WGS sequence"/>
</dbReference>
<dbReference type="InterPro" id="IPR041698">
    <property type="entry name" value="Methyltransf_25"/>
</dbReference>
<dbReference type="InterPro" id="IPR029063">
    <property type="entry name" value="SAM-dependent_MTases_sf"/>
</dbReference>
<proteinExistence type="predicted"/>
<gene>
    <name evidence="2" type="ORF">H8B09_13825</name>
</gene>
<keyword evidence="2" id="KW-0489">Methyltransferase</keyword>
<sequence length="264" mass="29756">MNTNVKHRWNEWSETWYPIYRTEEVIASIVRHPESAFHPTTCAMLQQACPSLEGKRICVPSSGDNHAVFASHLMGASVSSVDISERQLENSAAIAVRHGWDIRFICDDTMTLGQLNSAEYDLVYTSNGVHVWISDLTAMYSSIHRILKEGGTYLMSDVHPFNRPFGKANETPAIVKPYDASGPIVIDDVPLYHWRMQDLMNAMIASGLHLHQIEEMYAEDGSFWIDDSIQDKSAFSAEELQALADWRTNPMAALPQWLSIKAVK</sequence>
<comment type="caution">
    <text evidence="2">The sequence shown here is derived from an EMBL/GenBank/DDBJ whole genome shotgun (WGS) entry which is preliminary data.</text>
</comment>
<accession>A0ABR8MXR8</accession>
<keyword evidence="3" id="KW-1185">Reference proteome</keyword>
<name>A0ABR8MXR8_9BACL</name>
<dbReference type="EMBL" id="JACXZA010000003">
    <property type="protein sequence ID" value="MBD3919836.1"/>
    <property type="molecule type" value="Genomic_DNA"/>
</dbReference>
<dbReference type="Gene3D" id="3.40.50.150">
    <property type="entry name" value="Vaccinia Virus protein VP39"/>
    <property type="match status" value="1"/>
</dbReference>